<dbReference type="PANTHER" id="PTHR47272:SF2">
    <property type="entry name" value="PIGGYBAC TRANSPOSABLE ELEMENT-DERIVED PROTEIN 3-LIKE"/>
    <property type="match status" value="1"/>
</dbReference>
<dbReference type="Pfam" id="PF13843">
    <property type="entry name" value="DDE_Tnp_1_7"/>
    <property type="match status" value="1"/>
</dbReference>
<sequence length="132" mass="15055">MATCTARINIFVNPPLLTDKALRKKPRGFAQQIAVPMLQLSKVEGPEIVRKYNHAVGGIDLLDQLMSYYRTFIKLKKWPLRMIFHASDLAVVQAFREYEIDNDKSLLQNMLNTKKPGLKGLANQYHLNANKG</sequence>
<feature type="domain" description="PiggyBac transposable element-derived protein" evidence="1">
    <location>
        <begin position="41"/>
        <end position="95"/>
    </location>
</feature>
<evidence type="ECO:0000313" key="3">
    <source>
        <dbReference type="Proteomes" id="UP000324832"/>
    </source>
</evidence>
<evidence type="ECO:0000313" key="2">
    <source>
        <dbReference type="EMBL" id="VVC98367.1"/>
    </source>
</evidence>
<dbReference type="EMBL" id="FZQP02003501">
    <property type="protein sequence ID" value="VVC98367.1"/>
    <property type="molecule type" value="Genomic_DNA"/>
</dbReference>
<accession>A0A5E4QL44</accession>
<proteinExistence type="predicted"/>
<evidence type="ECO:0000259" key="1">
    <source>
        <dbReference type="Pfam" id="PF13843"/>
    </source>
</evidence>
<protein>
    <recommendedName>
        <fullName evidence="1">PiggyBac transposable element-derived protein domain-containing protein</fullName>
    </recommendedName>
</protein>
<gene>
    <name evidence="2" type="ORF">LSINAPIS_LOCUS9456</name>
</gene>
<name>A0A5E4QL44_9NEOP</name>
<dbReference type="PANTHER" id="PTHR47272">
    <property type="entry name" value="DDE_TNP_1_7 DOMAIN-CONTAINING PROTEIN"/>
    <property type="match status" value="1"/>
</dbReference>
<keyword evidence="3" id="KW-1185">Reference proteome</keyword>
<reference evidence="2 3" key="1">
    <citation type="submission" date="2017-07" db="EMBL/GenBank/DDBJ databases">
        <authorList>
            <person name="Talla V."/>
            <person name="Backstrom N."/>
        </authorList>
    </citation>
    <scope>NUCLEOTIDE SEQUENCE [LARGE SCALE GENOMIC DNA]</scope>
</reference>
<dbReference type="AlphaFoldDB" id="A0A5E4QL44"/>
<dbReference type="InterPro" id="IPR029526">
    <property type="entry name" value="PGBD"/>
</dbReference>
<organism evidence="2 3">
    <name type="scientific">Leptidea sinapis</name>
    <dbReference type="NCBI Taxonomy" id="189913"/>
    <lineage>
        <taxon>Eukaryota</taxon>
        <taxon>Metazoa</taxon>
        <taxon>Ecdysozoa</taxon>
        <taxon>Arthropoda</taxon>
        <taxon>Hexapoda</taxon>
        <taxon>Insecta</taxon>
        <taxon>Pterygota</taxon>
        <taxon>Neoptera</taxon>
        <taxon>Endopterygota</taxon>
        <taxon>Lepidoptera</taxon>
        <taxon>Glossata</taxon>
        <taxon>Ditrysia</taxon>
        <taxon>Papilionoidea</taxon>
        <taxon>Pieridae</taxon>
        <taxon>Dismorphiinae</taxon>
        <taxon>Leptidea</taxon>
    </lineage>
</organism>
<dbReference type="Proteomes" id="UP000324832">
    <property type="component" value="Unassembled WGS sequence"/>
</dbReference>